<dbReference type="EMBL" id="CP140152">
    <property type="protein sequence ID" value="WQH05336.1"/>
    <property type="molecule type" value="Genomic_DNA"/>
</dbReference>
<proteinExistence type="predicted"/>
<evidence type="ECO:0000313" key="3">
    <source>
        <dbReference type="Proteomes" id="UP001326110"/>
    </source>
</evidence>
<dbReference type="Pfam" id="PF00078">
    <property type="entry name" value="RVT_1"/>
    <property type="match status" value="1"/>
</dbReference>
<evidence type="ECO:0000259" key="1">
    <source>
        <dbReference type="PROSITE" id="PS50878"/>
    </source>
</evidence>
<feature type="domain" description="Reverse transcriptase" evidence="1">
    <location>
        <begin position="1"/>
        <end position="257"/>
    </location>
</feature>
<dbReference type="GeneID" id="43166922"/>
<dbReference type="NCBIfam" id="NF041747">
    <property type="entry name" value="Drt3a"/>
    <property type="match status" value="1"/>
</dbReference>
<keyword evidence="3" id="KW-1185">Reference proteome</keyword>
<reference evidence="2 3" key="1">
    <citation type="submission" date="2023-11" db="EMBL/GenBank/DDBJ databases">
        <title>MicrobeMod: A computational toolkit for identifying prokaryotic methylation and restriction-modification with nanopore sequencing.</title>
        <authorList>
            <person name="Crits-Christoph A."/>
            <person name="Kang S.C."/>
            <person name="Lee H."/>
            <person name="Ostrov N."/>
        </authorList>
    </citation>
    <scope>NUCLEOTIDE SEQUENCE [LARGE SCALE GENOMIC DNA]</scope>
    <source>
        <strain evidence="2 3">ATCC 25935</strain>
    </source>
</reference>
<dbReference type="GO" id="GO:0003964">
    <property type="term" value="F:RNA-directed DNA polymerase activity"/>
    <property type="evidence" value="ECO:0007669"/>
    <property type="project" value="UniProtKB-KW"/>
</dbReference>
<keyword evidence="2" id="KW-0808">Transferase</keyword>
<organism evidence="2 3">
    <name type="scientific">Duganella zoogloeoides</name>
    <dbReference type="NCBI Taxonomy" id="75659"/>
    <lineage>
        <taxon>Bacteria</taxon>
        <taxon>Pseudomonadati</taxon>
        <taxon>Pseudomonadota</taxon>
        <taxon>Betaproteobacteria</taxon>
        <taxon>Burkholderiales</taxon>
        <taxon>Oxalobacteraceae</taxon>
        <taxon>Telluria group</taxon>
        <taxon>Duganella</taxon>
    </lineage>
</organism>
<sequence length="409" mass="47700">MIDQSYHAKALLRLTSRLDPKKYKLGRNRKEYLATFEKINEELIKDDFEFSQFTKSSRGRKPVYTPSTCKDEFALRKLNDNLARVYDVRQANRSEIIEQVICLMREIIPFFVIKLDIKSFYESIYRQELIASIKEDISLSYRSRQHLHLLLGTRKYFTQRGLPRGLGVSATLAELYMKSFDVKVRNLPGIYFYSRYVDDIIIFCYKTPDDIIGAATKALPPGLAFNHDKTAQFEFDKKGNCVSKHGVREFNYLGYNFNFDRVAIKNSSSVKVRIAPNKIDKLKNRIMLSIFRYLSDGNYLLLKDRLRFLSGNCQMKSDRDNGKLLSGIYYNYHLIDDGSVDDLKQLSTFLANAVYSKKGSFGIRLNARLSPTQKRELTKYCFKTGFTERIMCNFSPNRLKEIKQCWAYV</sequence>
<dbReference type="CDD" id="cd01646">
    <property type="entry name" value="RT_Bac_retron_I"/>
    <property type="match status" value="1"/>
</dbReference>
<protein>
    <submittedName>
        <fullName evidence="2">Antiviral reverse transcriptase Drt3a</fullName>
    </submittedName>
</protein>
<keyword evidence="2" id="KW-0548">Nucleotidyltransferase</keyword>
<gene>
    <name evidence="2" type="primary">drt3a</name>
    <name evidence="2" type="ORF">SR858_03100</name>
</gene>
<name>A0ABZ0Y1P1_9BURK</name>
<dbReference type="Proteomes" id="UP001326110">
    <property type="component" value="Chromosome"/>
</dbReference>
<evidence type="ECO:0000313" key="2">
    <source>
        <dbReference type="EMBL" id="WQH05336.1"/>
    </source>
</evidence>
<keyword evidence="2" id="KW-0695">RNA-directed DNA polymerase</keyword>
<dbReference type="RefSeq" id="WP_084670204.1">
    <property type="nucleotide sequence ID" value="NZ_CP140152.1"/>
</dbReference>
<accession>A0ABZ0Y1P1</accession>
<dbReference type="PROSITE" id="PS50878">
    <property type="entry name" value="RT_POL"/>
    <property type="match status" value="1"/>
</dbReference>
<dbReference type="InterPro" id="IPR000477">
    <property type="entry name" value="RT_dom"/>
</dbReference>